<keyword evidence="1" id="KW-1185">Reference proteome</keyword>
<sequence>MNLCPAVISVTKKKVRCPMCALIHRFGDEPLQRLLELIGEAKRIDVLISVRHFC</sequence>
<proteinExistence type="predicted"/>
<accession>A0A183CRY5</accession>
<organism evidence="1 2">
    <name type="scientific">Globodera pallida</name>
    <name type="common">Potato cyst nematode worm</name>
    <name type="synonym">Heterodera pallida</name>
    <dbReference type="NCBI Taxonomy" id="36090"/>
    <lineage>
        <taxon>Eukaryota</taxon>
        <taxon>Metazoa</taxon>
        <taxon>Ecdysozoa</taxon>
        <taxon>Nematoda</taxon>
        <taxon>Chromadorea</taxon>
        <taxon>Rhabditida</taxon>
        <taxon>Tylenchina</taxon>
        <taxon>Tylenchomorpha</taxon>
        <taxon>Tylenchoidea</taxon>
        <taxon>Heteroderidae</taxon>
        <taxon>Heteroderinae</taxon>
        <taxon>Globodera</taxon>
    </lineage>
</organism>
<name>A0A183CRY5_GLOPA</name>
<dbReference type="Proteomes" id="UP000050741">
    <property type="component" value="Unassembled WGS sequence"/>
</dbReference>
<evidence type="ECO:0000313" key="2">
    <source>
        <dbReference type="WBParaSite" id="GPLIN_001564300"/>
    </source>
</evidence>
<dbReference type="AlphaFoldDB" id="A0A183CRY5"/>
<reference evidence="2" key="2">
    <citation type="submission" date="2016-06" db="UniProtKB">
        <authorList>
            <consortium name="WormBaseParasite"/>
        </authorList>
    </citation>
    <scope>IDENTIFICATION</scope>
</reference>
<dbReference type="WBParaSite" id="GPLIN_001564300">
    <property type="protein sequence ID" value="GPLIN_001564300"/>
    <property type="gene ID" value="GPLIN_001564300"/>
</dbReference>
<reference evidence="1" key="1">
    <citation type="submission" date="2014-05" db="EMBL/GenBank/DDBJ databases">
        <title>The genome and life-stage specific transcriptomes of Globodera pallida elucidate key aspects of plant parasitism by a cyst nematode.</title>
        <authorList>
            <person name="Cotton J.A."/>
            <person name="Lilley C.J."/>
            <person name="Jones L.M."/>
            <person name="Kikuchi T."/>
            <person name="Reid A.J."/>
            <person name="Thorpe P."/>
            <person name="Tsai I.J."/>
            <person name="Beasley H."/>
            <person name="Blok V."/>
            <person name="Cock P.J.A."/>
            <person name="Van den Akker S.E."/>
            <person name="Holroyd N."/>
            <person name="Hunt M."/>
            <person name="Mantelin S."/>
            <person name="Naghra H."/>
            <person name="Pain A."/>
            <person name="Palomares-Rius J.E."/>
            <person name="Zarowiecki M."/>
            <person name="Berriman M."/>
            <person name="Jones J.T."/>
            <person name="Urwin P.E."/>
        </authorList>
    </citation>
    <scope>NUCLEOTIDE SEQUENCE [LARGE SCALE GENOMIC DNA]</scope>
    <source>
        <strain evidence="1">Lindley</strain>
    </source>
</reference>
<evidence type="ECO:0000313" key="1">
    <source>
        <dbReference type="Proteomes" id="UP000050741"/>
    </source>
</evidence>
<protein>
    <submittedName>
        <fullName evidence="2">Saposin B-type domain-containing protein</fullName>
    </submittedName>
</protein>